<dbReference type="SUPFAM" id="SSF47370">
    <property type="entry name" value="Bromodomain"/>
    <property type="match status" value="1"/>
</dbReference>
<feature type="region of interest" description="Disordered" evidence="4">
    <location>
        <begin position="636"/>
        <end position="687"/>
    </location>
</feature>
<keyword evidence="7" id="KW-1185">Reference proteome</keyword>
<feature type="domain" description="Bromo" evidence="5">
    <location>
        <begin position="173"/>
        <end position="243"/>
    </location>
</feature>
<dbReference type="Gene3D" id="1.20.920.10">
    <property type="entry name" value="Bromodomain-like"/>
    <property type="match status" value="1"/>
</dbReference>
<feature type="region of interest" description="Disordered" evidence="4">
    <location>
        <begin position="99"/>
        <end position="162"/>
    </location>
</feature>
<feature type="compositionally biased region" description="Low complexity" evidence="4">
    <location>
        <begin position="642"/>
        <end position="666"/>
    </location>
</feature>
<dbReference type="InterPro" id="IPR001487">
    <property type="entry name" value="Bromodomain"/>
</dbReference>
<feature type="compositionally biased region" description="Polar residues" evidence="4">
    <location>
        <begin position="599"/>
        <end position="608"/>
    </location>
</feature>
<gene>
    <name evidence="6" type="ORF">R1flu_006627</name>
</gene>
<feature type="region of interest" description="Disordered" evidence="4">
    <location>
        <begin position="351"/>
        <end position="385"/>
    </location>
</feature>
<proteinExistence type="predicted"/>
<dbReference type="InterPro" id="IPR051831">
    <property type="entry name" value="Bromodomain_contain_prot"/>
</dbReference>
<feature type="compositionally biased region" description="Low complexity" evidence="4">
    <location>
        <begin position="1277"/>
        <end position="1293"/>
    </location>
</feature>
<evidence type="ECO:0000259" key="5">
    <source>
        <dbReference type="PROSITE" id="PS50014"/>
    </source>
</evidence>
<feature type="region of interest" description="Disordered" evidence="4">
    <location>
        <begin position="1228"/>
        <end position="1299"/>
    </location>
</feature>
<feature type="compositionally biased region" description="Low complexity" evidence="4">
    <location>
        <begin position="37"/>
        <end position="52"/>
    </location>
</feature>
<dbReference type="PANTHER" id="PTHR22881:SF27">
    <property type="entry name" value="BROMODOMAIN CONTAINING 7_9"/>
    <property type="match status" value="1"/>
</dbReference>
<comment type="caution">
    <text evidence="6">The sequence shown here is derived from an EMBL/GenBank/DDBJ whole genome shotgun (WGS) entry which is preliminary data.</text>
</comment>
<reference evidence="6 7" key="1">
    <citation type="submission" date="2024-09" db="EMBL/GenBank/DDBJ databases">
        <title>Chromosome-scale assembly of Riccia fluitans.</title>
        <authorList>
            <person name="Paukszto L."/>
            <person name="Sawicki J."/>
            <person name="Karawczyk K."/>
            <person name="Piernik-Szablinska J."/>
            <person name="Szczecinska M."/>
            <person name="Mazdziarz M."/>
        </authorList>
    </citation>
    <scope>NUCLEOTIDE SEQUENCE [LARGE SCALE GENOMIC DNA]</scope>
    <source>
        <strain evidence="6">Rf_01</strain>
        <tissue evidence="6">Aerial parts of the thallus</tissue>
    </source>
</reference>
<feature type="compositionally biased region" description="Polar residues" evidence="4">
    <location>
        <begin position="137"/>
        <end position="161"/>
    </location>
</feature>
<evidence type="ECO:0000256" key="4">
    <source>
        <dbReference type="SAM" id="MobiDB-lite"/>
    </source>
</evidence>
<dbReference type="Pfam" id="PF00439">
    <property type="entry name" value="Bromodomain"/>
    <property type="match status" value="1"/>
</dbReference>
<accession>A0ABD1YWJ3</accession>
<evidence type="ECO:0000256" key="2">
    <source>
        <dbReference type="PROSITE-ProRule" id="PRU00035"/>
    </source>
</evidence>
<dbReference type="EMBL" id="JBHFFA010000003">
    <property type="protein sequence ID" value="KAL2635148.1"/>
    <property type="molecule type" value="Genomic_DNA"/>
</dbReference>
<feature type="region of interest" description="Disordered" evidence="4">
    <location>
        <begin position="579"/>
        <end position="608"/>
    </location>
</feature>
<dbReference type="InterPro" id="IPR036427">
    <property type="entry name" value="Bromodomain-like_sf"/>
</dbReference>
<evidence type="ECO:0000313" key="7">
    <source>
        <dbReference type="Proteomes" id="UP001605036"/>
    </source>
</evidence>
<feature type="compositionally biased region" description="Polar residues" evidence="4">
    <location>
        <begin position="1237"/>
        <end position="1259"/>
    </location>
</feature>
<dbReference type="InterPro" id="IPR018359">
    <property type="entry name" value="Bromodomain_CS"/>
</dbReference>
<dbReference type="SMART" id="SM00297">
    <property type="entry name" value="BROMO"/>
    <property type="match status" value="1"/>
</dbReference>
<keyword evidence="1 2" id="KW-0103">Bromodomain</keyword>
<feature type="compositionally biased region" description="Polar residues" evidence="4">
    <location>
        <begin position="675"/>
        <end position="686"/>
    </location>
</feature>
<evidence type="ECO:0000313" key="6">
    <source>
        <dbReference type="EMBL" id="KAL2635148.1"/>
    </source>
</evidence>
<name>A0ABD1YWJ3_9MARC</name>
<dbReference type="PRINTS" id="PR00503">
    <property type="entry name" value="BROMODOMAIN"/>
</dbReference>
<feature type="compositionally biased region" description="Polar residues" evidence="4">
    <location>
        <begin position="53"/>
        <end position="65"/>
    </location>
</feature>
<feature type="compositionally biased region" description="Basic and acidic residues" evidence="4">
    <location>
        <begin position="374"/>
        <end position="385"/>
    </location>
</feature>
<protein>
    <recommendedName>
        <fullName evidence="5">Bromo domain-containing protein</fullName>
    </recommendedName>
</protein>
<feature type="coiled-coil region" evidence="3">
    <location>
        <begin position="1051"/>
        <end position="1145"/>
    </location>
</feature>
<keyword evidence="3" id="KW-0175">Coiled coil</keyword>
<evidence type="ECO:0000256" key="3">
    <source>
        <dbReference type="SAM" id="Coils"/>
    </source>
</evidence>
<dbReference type="PROSITE" id="PS00633">
    <property type="entry name" value="BROMODOMAIN_1"/>
    <property type="match status" value="1"/>
</dbReference>
<dbReference type="PROSITE" id="PS50014">
    <property type="entry name" value="BROMODOMAIN_2"/>
    <property type="match status" value="1"/>
</dbReference>
<feature type="compositionally biased region" description="Basic residues" evidence="4">
    <location>
        <begin position="271"/>
        <end position="286"/>
    </location>
</feature>
<dbReference type="Proteomes" id="UP001605036">
    <property type="component" value="Unassembled WGS sequence"/>
</dbReference>
<sequence length="1299" mass="134418">MADKDKKKLKVILKLPKTHLKSPATTTTATLLTVAQQAAAPNSSNSAFSAPSTPQFSSPQVNRKNAASSHHHAGSSSSAPQGHIVSNVLKRFAANVSASDATATPGPGPASNVSSQQLTPPKKRKFKKQVSLDAKTDTNSSGTGVPQGSAQQAQLPAQPTSKPLLDSVLDKLQKKDTYGVFAEPVDAEQVPDYYDVIKEPMDFGTMRKKINKGSYTSVEVFEDDIYLICSNAMRYNGPETIYYKQARSIREMAKKAVEALKGQLAGEVRKPVSHKKKPPAPKKPLAKKPTPSKSRFDGASSDFASGATLAADGEGGGWSNSTVDAGKAKKGVSMEKLVSMCEDSQSEWAVQPGSGEAKADGHEDVSGAVAKTMGPKDGRRPLSTDEYHRNTYKPRLLPAYSQGPPLAAVGGELRQLVPAGLQVEHAYAKSLARFGAVLPPNAWRFVAQKLEKILGPSVPFGPGWVGEIEAPADVRKQLAARRRTGGPLSPKNGGASTAATTMQVTGAQLPAATFTSAAAPSYISGPAAAASASPAAVPSRVYTSTNGPPSDGTPVPSSVAATGVSAAVPQPVQSFVQPVSGSVGSASPLNPGQHGGSMLHSTSTQPGLVTSTASNITQSGPPAGAMFNFPSRAMSGSPVKFSPGPLKSSSGLGSQPSGQSAPGAQQTLAGAVGQSGITTGPGTSFSPGIPKSSLAGITFPSFASGSAQAICVGPSTIYPSISAESVPVGSNVTGYSAGNLNSAQGTGAMHSYSVVQSGLGVGSVSSYSSGHSGPAGGFTAGSGNSGPEGGVSTFPAGAAQPGVAGGKVLNFSAGVSQPGPGFTSVHAQPIVVGVTGYSGAVGQSTLATGTATGALQSAQVAGSAGYSTGTGPMGNTDVNPDKHLLSRSQHGGVPVTLSDLQVRSGSVDESGNSSVSQNLGLKPCRNVDGGAAAGDGFGGGRPVWPSLGATPEQLRAVNLMTAGNAFPREWTSEMVRDPMYALAFSSIGREDGTLQANVQKWTHEQVRNLAQQQAQQQAHLQAQQQAKQLVQQQAQQQAHLQAQQQAKQAHLQAQQQAHQQAQLQANQQAQQHAQLQAQQQAQQQAQLKAQQQAQQQAQLQAQQRAQLQAQQQAHIQAHHAQLQEQQQAQQQVQLQAKQHAQLQAQQHGQQQVQQAYQQAQHQGEAMKFAPSAQVFHSQASQRKLAPGLPQILPQMFEYNRNVLQNAGMIPPMSAGQAPLQQLDPSMVKVSAAESLGSPPTHSQSSLRPVVSLQQASVPQRSMPPDLNVALQSPTALQSPPAQQTSAAQSSQQPDLKLQL</sequence>
<feature type="region of interest" description="Disordered" evidence="4">
    <location>
        <begin position="267"/>
        <end position="301"/>
    </location>
</feature>
<dbReference type="CDD" id="cd04369">
    <property type="entry name" value="Bromodomain"/>
    <property type="match status" value="1"/>
</dbReference>
<feature type="region of interest" description="Disordered" evidence="4">
    <location>
        <begin position="539"/>
        <end position="558"/>
    </location>
</feature>
<evidence type="ECO:0000256" key="1">
    <source>
        <dbReference type="ARBA" id="ARBA00023117"/>
    </source>
</evidence>
<feature type="region of interest" description="Disordered" evidence="4">
    <location>
        <begin position="37"/>
        <end position="81"/>
    </location>
</feature>
<organism evidence="6 7">
    <name type="scientific">Riccia fluitans</name>
    <dbReference type="NCBI Taxonomy" id="41844"/>
    <lineage>
        <taxon>Eukaryota</taxon>
        <taxon>Viridiplantae</taxon>
        <taxon>Streptophyta</taxon>
        <taxon>Embryophyta</taxon>
        <taxon>Marchantiophyta</taxon>
        <taxon>Marchantiopsida</taxon>
        <taxon>Marchantiidae</taxon>
        <taxon>Marchantiales</taxon>
        <taxon>Ricciaceae</taxon>
        <taxon>Riccia</taxon>
    </lineage>
</organism>
<dbReference type="PANTHER" id="PTHR22881">
    <property type="entry name" value="BROMODOMAIN CONTAINING PROTEIN"/>
    <property type="match status" value="1"/>
</dbReference>